<feature type="region of interest" description="Disordered" evidence="1">
    <location>
        <begin position="51"/>
        <end position="70"/>
    </location>
</feature>
<proteinExistence type="predicted"/>
<dbReference type="EMBL" id="JANPWB010000011">
    <property type="protein sequence ID" value="KAJ1121741.1"/>
    <property type="molecule type" value="Genomic_DNA"/>
</dbReference>
<keyword evidence="3" id="KW-1185">Reference proteome</keyword>
<evidence type="ECO:0000313" key="3">
    <source>
        <dbReference type="Proteomes" id="UP001066276"/>
    </source>
</evidence>
<protein>
    <submittedName>
        <fullName evidence="2">Uncharacterized protein</fullName>
    </submittedName>
</protein>
<reference evidence="2" key="1">
    <citation type="journal article" date="2022" name="bioRxiv">
        <title>Sequencing and chromosome-scale assembly of the giantPleurodeles waltlgenome.</title>
        <authorList>
            <person name="Brown T."/>
            <person name="Elewa A."/>
            <person name="Iarovenko S."/>
            <person name="Subramanian E."/>
            <person name="Araus A.J."/>
            <person name="Petzold A."/>
            <person name="Susuki M."/>
            <person name="Suzuki K.-i.T."/>
            <person name="Hayashi T."/>
            <person name="Toyoda A."/>
            <person name="Oliveira C."/>
            <person name="Osipova E."/>
            <person name="Leigh N.D."/>
            <person name="Simon A."/>
            <person name="Yun M.H."/>
        </authorList>
    </citation>
    <scope>NUCLEOTIDE SEQUENCE</scope>
    <source>
        <strain evidence="2">20211129_DDA</strain>
        <tissue evidence="2">Liver</tissue>
    </source>
</reference>
<evidence type="ECO:0000313" key="2">
    <source>
        <dbReference type="EMBL" id="KAJ1121741.1"/>
    </source>
</evidence>
<name>A0AAV7P0U3_PLEWA</name>
<accession>A0AAV7P0U3</accession>
<dbReference type="AlphaFoldDB" id="A0AAV7P0U3"/>
<dbReference type="Proteomes" id="UP001066276">
    <property type="component" value="Chromosome 7"/>
</dbReference>
<organism evidence="2 3">
    <name type="scientific">Pleurodeles waltl</name>
    <name type="common">Iberian ribbed newt</name>
    <dbReference type="NCBI Taxonomy" id="8319"/>
    <lineage>
        <taxon>Eukaryota</taxon>
        <taxon>Metazoa</taxon>
        <taxon>Chordata</taxon>
        <taxon>Craniata</taxon>
        <taxon>Vertebrata</taxon>
        <taxon>Euteleostomi</taxon>
        <taxon>Amphibia</taxon>
        <taxon>Batrachia</taxon>
        <taxon>Caudata</taxon>
        <taxon>Salamandroidea</taxon>
        <taxon>Salamandridae</taxon>
        <taxon>Pleurodelinae</taxon>
        <taxon>Pleurodeles</taxon>
    </lineage>
</organism>
<comment type="caution">
    <text evidence="2">The sequence shown here is derived from an EMBL/GenBank/DDBJ whole genome shotgun (WGS) entry which is preliminary data.</text>
</comment>
<sequence>MKFAIGGIVDNNWCGELACWLPEHVNYMLHLVMSMEASALMTCVLNGHSRQQDRASARKRRAQKPDRPGCVRIKYSGAQQHKQPLCSARRRPSRCLFWVSVVRDRTSTQKQPQGIQDIGR</sequence>
<gene>
    <name evidence="2" type="ORF">NDU88_000260</name>
</gene>
<evidence type="ECO:0000256" key="1">
    <source>
        <dbReference type="SAM" id="MobiDB-lite"/>
    </source>
</evidence>